<feature type="non-terminal residue" evidence="7">
    <location>
        <position position="1"/>
    </location>
</feature>
<evidence type="ECO:0000256" key="2">
    <source>
        <dbReference type="ARBA" id="ARBA00022475"/>
    </source>
</evidence>
<accession>A0A972NT93</accession>
<dbReference type="PANTHER" id="PTHR32196:SF72">
    <property type="entry name" value="RIBOSE IMPORT PERMEASE PROTEIN RBSC"/>
    <property type="match status" value="1"/>
</dbReference>
<evidence type="ECO:0000256" key="4">
    <source>
        <dbReference type="ARBA" id="ARBA00022989"/>
    </source>
</evidence>
<evidence type="ECO:0000313" key="8">
    <source>
        <dbReference type="Proteomes" id="UP000655523"/>
    </source>
</evidence>
<dbReference type="Proteomes" id="UP000655523">
    <property type="component" value="Unassembled WGS sequence"/>
</dbReference>
<name>A0A972NT93_9BURK</name>
<evidence type="ECO:0000256" key="6">
    <source>
        <dbReference type="SAM" id="Phobius"/>
    </source>
</evidence>
<gene>
    <name evidence="7" type="ORF">GNZ13_33210</name>
</gene>
<keyword evidence="8" id="KW-1185">Reference proteome</keyword>
<evidence type="ECO:0000256" key="1">
    <source>
        <dbReference type="ARBA" id="ARBA00004651"/>
    </source>
</evidence>
<reference evidence="7 8" key="1">
    <citation type="submission" date="2019-11" db="EMBL/GenBank/DDBJ databases">
        <title>Metabolism of dissolved organic matter in forest soils.</title>
        <authorList>
            <person name="Cyle K.T."/>
            <person name="Wilhelm R.C."/>
            <person name="Martinez C.E."/>
        </authorList>
    </citation>
    <scope>NUCLEOTIDE SEQUENCE [LARGE SCALE GENOMIC DNA]</scope>
    <source>
        <strain evidence="7 8">5N</strain>
    </source>
</reference>
<protein>
    <submittedName>
        <fullName evidence="7">ABC transporter permease</fullName>
    </submittedName>
</protein>
<comment type="caution">
    <text evidence="7">The sequence shown here is derived from an EMBL/GenBank/DDBJ whole genome shotgun (WGS) entry which is preliminary data.</text>
</comment>
<comment type="subcellular location">
    <subcellularLocation>
        <location evidence="1">Cell membrane</location>
        <topology evidence="1">Multi-pass membrane protein</topology>
    </subcellularLocation>
</comment>
<dbReference type="RefSeq" id="WP_172172464.1">
    <property type="nucleotide sequence ID" value="NZ_WOEZ01000190.1"/>
</dbReference>
<evidence type="ECO:0000313" key="7">
    <source>
        <dbReference type="EMBL" id="NPT59286.1"/>
    </source>
</evidence>
<keyword evidence="2" id="KW-1003">Cell membrane</keyword>
<feature type="transmembrane region" description="Helical" evidence="6">
    <location>
        <begin position="63"/>
        <end position="84"/>
    </location>
</feature>
<evidence type="ECO:0000256" key="5">
    <source>
        <dbReference type="ARBA" id="ARBA00023136"/>
    </source>
</evidence>
<dbReference type="Pfam" id="PF02653">
    <property type="entry name" value="BPD_transp_2"/>
    <property type="match status" value="1"/>
</dbReference>
<dbReference type="PANTHER" id="PTHR32196">
    <property type="entry name" value="ABC TRANSPORTER PERMEASE PROTEIN YPHD-RELATED-RELATED"/>
    <property type="match status" value="1"/>
</dbReference>
<dbReference type="InterPro" id="IPR001851">
    <property type="entry name" value="ABC_transp_permease"/>
</dbReference>
<proteinExistence type="predicted"/>
<evidence type="ECO:0000256" key="3">
    <source>
        <dbReference type="ARBA" id="ARBA00022692"/>
    </source>
</evidence>
<feature type="transmembrane region" description="Helical" evidence="6">
    <location>
        <begin position="112"/>
        <end position="133"/>
    </location>
</feature>
<keyword evidence="4 6" id="KW-1133">Transmembrane helix</keyword>
<dbReference type="GO" id="GO:0005886">
    <property type="term" value="C:plasma membrane"/>
    <property type="evidence" value="ECO:0007669"/>
    <property type="project" value="UniProtKB-SubCell"/>
</dbReference>
<keyword evidence="3 6" id="KW-0812">Transmembrane</keyword>
<dbReference type="GO" id="GO:0022857">
    <property type="term" value="F:transmembrane transporter activity"/>
    <property type="evidence" value="ECO:0007669"/>
    <property type="project" value="InterPro"/>
</dbReference>
<sequence>CAILVGGVIGLANALLILGIGINPFIATVGSAFVVNGLSFVLTKNAAFIVQTSDFSILGSGRFHGIPYSGMLLLGLIFVAILILKRTVYGHMLYAVGGNSEASRLSGIPTKWISVVTYIGLGLCCGLAGFLSASQLSSAQSSVDQNFLFDVMTIVIVGGTSLGGGAGSIFQTTIGLLIVATITNGFVLLDVSPFYQDILKGIIILLALTFDSIFKRFRN</sequence>
<feature type="transmembrane region" description="Helical" evidence="6">
    <location>
        <begin position="154"/>
        <end position="182"/>
    </location>
</feature>
<organism evidence="7 8">
    <name type="scientific">Paraburkholderia elongata</name>
    <dbReference type="NCBI Taxonomy" id="2675747"/>
    <lineage>
        <taxon>Bacteria</taxon>
        <taxon>Pseudomonadati</taxon>
        <taxon>Pseudomonadota</taxon>
        <taxon>Betaproteobacteria</taxon>
        <taxon>Burkholderiales</taxon>
        <taxon>Burkholderiaceae</taxon>
        <taxon>Paraburkholderia</taxon>
    </lineage>
</organism>
<dbReference type="AlphaFoldDB" id="A0A972NT93"/>
<feature type="transmembrane region" description="Helical" evidence="6">
    <location>
        <begin position="14"/>
        <end position="42"/>
    </location>
</feature>
<dbReference type="EMBL" id="WOEZ01000190">
    <property type="protein sequence ID" value="NPT59286.1"/>
    <property type="molecule type" value="Genomic_DNA"/>
</dbReference>
<dbReference type="CDD" id="cd06579">
    <property type="entry name" value="TM_PBP1_transp_AraH_like"/>
    <property type="match status" value="1"/>
</dbReference>
<keyword evidence="5 6" id="KW-0472">Membrane</keyword>